<feature type="domain" description="Secretion system C-terminal sorting" evidence="3">
    <location>
        <begin position="458"/>
        <end position="526"/>
    </location>
</feature>
<dbReference type="Pfam" id="PF18962">
    <property type="entry name" value="Por_Secre_tail"/>
    <property type="match status" value="1"/>
</dbReference>
<keyword evidence="1 2" id="KW-0732">Signal</keyword>
<dbReference type="NCBIfam" id="TIGR04183">
    <property type="entry name" value="Por_Secre_tail"/>
    <property type="match status" value="1"/>
</dbReference>
<evidence type="ECO:0000313" key="5">
    <source>
        <dbReference type="Proteomes" id="UP000245449"/>
    </source>
</evidence>
<dbReference type="RefSeq" id="WP_116724475.1">
    <property type="nucleotide sequence ID" value="NZ_QCZI01000006.1"/>
</dbReference>
<reference evidence="4 5" key="1">
    <citation type="submission" date="2018-04" db="EMBL/GenBank/DDBJ databases">
        <title>Flavobacterium sp. nov., isolated from glacier ice.</title>
        <authorList>
            <person name="Liu Q."/>
            <person name="Xin Y.-H."/>
        </authorList>
    </citation>
    <scope>NUCLEOTIDE SEQUENCE [LARGE SCALE GENOMIC DNA]</scope>
    <source>
        <strain evidence="4 5">RB1R5</strain>
    </source>
</reference>
<protein>
    <recommendedName>
        <fullName evidence="3">Secretion system C-terminal sorting domain-containing protein</fullName>
    </recommendedName>
</protein>
<organism evidence="4 5">
    <name type="scientific">Flavobacterium psychrotolerans</name>
    <dbReference type="NCBI Taxonomy" id="2169410"/>
    <lineage>
        <taxon>Bacteria</taxon>
        <taxon>Pseudomonadati</taxon>
        <taxon>Bacteroidota</taxon>
        <taxon>Flavobacteriia</taxon>
        <taxon>Flavobacteriales</taxon>
        <taxon>Flavobacteriaceae</taxon>
        <taxon>Flavobacterium</taxon>
    </lineage>
</organism>
<feature type="chain" id="PRO_5015681402" description="Secretion system C-terminal sorting domain-containing protein" evidence="2">
    <location>
        <begin position="19"/>
        <end position="528"/>
    </location>
</feature>
<dbReference type="InterPro" id="IPR026444">
    <property type="entry name" value="Secre_tail"/>
</dbReference>
<evidence type="ECO:0000256" key="2">
    <source>
        <dbReference type="SAM" id="SignalP"/>
    </source>
</evidence>
<dbReference type="AlphaFoldDB" id="A0A2U1JL04"/>
<feature type="signal peptide" evidence="2">
    <location>
        <begin position="1"/>
        <end position="18"/>
    </location>
</feature>
<evidence type="ECO:0000256" key="1">
    <source>
        <dbReference type="ARBA" id="ARBA00022729"/>
    </source>
</evidence>
<accession>A0A2U1JL04</accession>
<evidence type="ECO:0000259" key="3">
    <source>
        <dbReference type="Pfam" id="PF18962"/>
    </source>
</evidence>
<evidence type="ECO:0000313" key="4">
    <source>
        <dbReference type="EMBL" id="PWA05548.1"/>
    </source>
</evidence>
<dbReference type="Proteomes" id="UP000245449">
    <property type="component" value="Unassembled WGS sequence"/>
</dbReference>
<keyword evidence="5" id="KW-1185">Reference proteome</keyword>
<dbReference type="OrthoDB" id="1341349at2"/>
<dbReference type="EMBL" id="QCZI01000006">
    <property type="protein sequence ID" value="PWA05548.1"/>
    <property type="molecule type" value="Genomic_DNA"/>
</dbReference>
<name>A0A2U1JL04_9FLAO</name>
<gene>
    <name evidence="4" type="ORF">DB895_06060</name>
</gene>
<sequence length="528" mass="58997">MNKALFFLAILFTCASFGQITLEHTYDNGVVTRVKLEYSGEKYYLFKRATNELVFYNADHSLWKTIVLPAPAPNEILPPTHLFHVSEAKINPDANLEIIYGAYNTASQQYESRIISENGIILLTIPNAYQVDLNEIPGLPNKIIVKNFTTSISRVYSVPELVLENTYTGGDVNRIKLENSGEKYYLLDKVNNNIKVYNQNHSLWKTINLTKPANATYSDLGIISESQINPDALLEIGYTYYTSNGSSFNYVGKLISENNVDLLTIPQAETMYVSVLEGCENKLIAKINYSNSSYGNIIYSSNVYKLPSLLLENAYDGEITRIKLENSGEKYYTSNQPLNNQAKIYNNDHTLWKIIGLPVPYEGYSVASVNHISESKINPDTLLELSYTYYSPMIMEPYYWSSVISENGTVLVTGGGGGFYLSEIQGLNNKLIGNGKVYSLETMKTTDFVSHSKVSVAPNPASSLLNINSKSSPIIEAAIYNTIGALVKQDHSLNITKMDVENLPSGIYVLRLKDVNNQKSTHKITISH</sequence>
<proteinExistence type="predicted"/>
<comment type="caution">
    <text evidence="4">The sequence shown here is derived from an EMBL/GenBank/DDBJ whole genome shotgun (WGS) entry which is preliminary data.</text>
</comment>